<reference evidence="3" key="1">
    <citation type="journal article" date="2019" name="Int. J. Syst. Evol. Microbiol.">
        <title>The Global Catalogue of Microorganisms (GCM) 10K type strain sequencing project: providing services to taxonomists for standard genome sequencing and annotation.</title>
        <authorList>
            <consortium name="The Broad Institute Genomics Platform"/>
            <consortium name="The Broad Institute Genome Sequencing Center for Infectious Disease"/>
            <person name="Wu L."/>
            <person name="Ma J."/>
        </authorList>
    </citation>
    <scope>NUCLEOTIDE SEQUENCE [LARGE SCALE GENOMIC DNA]</scope>
    <source>
        <strain evidence="3">CCUG 56698</strain>
    </source>
</reference>
<proteinExistence type="predicted"/>
<dbReference type="SUPFAM" id="SSF46785">
    <property type="entry name" value="Winged helix' DNA-binding domain"/>
    <property type="match status" value="1"/>
</dbReference>
<dbReference type="EMBL" id="JBHTEF010000001">
    <property type="protein sequence ID" value="MFC7582046.1"/>
    <property type="molecule type" value="Genomic_DNA"/>
</dbReference>
<keyword evidence="3" id="KW-1185">Reference proteome</keyword>
<dbReference type="PANTHER" id="PTHR33164:SF99">
    <property type="entry name" value="MARR FAMILY REGULATORY PROTEIN"/>
    <property type="match status" value="1"/>
</dbReference>
<comment type="caution">
    <text evidence="2">The sequence shown here is derived from an EMBL/GenBank/DDBJ whole genome shotgun (WGS) entry which is preliminary data.</text>
</comment>
<dbReference type="Proteomes" id="UP001596527">
    <property type="component" value="Unassembled WGS sequence"/>
</dbReference>
<gene>
    <name evidence="2" type="ORF">ACFQWG_12660</name>
</gene>
<evidence type="ECO:0000313" key="2">
    <source>
        <dbReference type="EMBL" id="MFC7582046.1"/>
    </source>
</evidence>
<dbReference type="InterPro" id="IPR039422">
    <property type="entry name" value="MarR/SlyA-like"/>
</dbReference>
<sequence>MSSRGEAWETYFTTTRRLSDRIERELKSERGISLPEYNVLLQLSRAGGTGARPSALSREVVFSPSRLTHTLHRLRDRGLVQRSACDTDARGGVVTLTEAGAAEFEAAAQVHRAAVRRLVLDSLEPGDTEALGRVFGRIAQRLDEEDARRR</sequence>
<accession>A0ABW2SPH9</accession>
<dbReference type="Gene3D" id="1.10.10.10">
    <property type="entry name" value="Winged helix-like DNA-binding domain superfamily/Winged helix DNA-binding domain"/>
    <property type="match status" value="1"/>
</dbReference>
<protein>
    <submittedName>
        <fullName evidence="2">MarR family winged helix-turn-helix transcriptional regulator</fullName>
    </submittedName>
</protein>
<dbReference type="Pfam" id="PF12802">
    <property type="entry name" value="MarR_2"/>
    <property type="match status" value="1"/>
</dbReference>
<dbReference type="RefSeq" id="WP_380975854.1">
    <property type="nucleotide sequence ID" value="NZ_JBHTEF010000001.1"/>
</dbReference>
<dbReference type="SMART" id="SM00347">
    <property type="entry name" value="HTH_MARR"/>
    <property type="match status" value="1"/>
</dbReference>
<dbReference type="InterPro" id="IPR000835">
    <property type="entry name" value="HTH_MarR-typ"/>
</dbReference>
<dbReference type="InterPro" id="IPR036388">
    <property type="entry name" value="WH-like_DNA-bd_sf"/>
</dbReference>
<dbReference type="PANTHER" id="PTHR33164">
    <property type="entry name" value="TRANSCRIPTIONAL REGULATOR, MARR FAMILY"/>
    <property type="match status" value="1"/>
</dbReference>
<evidence type="ECO:0000259" key="1">
    <source>
        <dbReference type="PROSITE" id="PS50995"/>
    </source>
</evidence>
<dbReference type="PROSITE" id="PS50995">
    <property type="entry name" value="HTH_MARR_2"/>
    <property type="match status" value="1"/>
</dbReference>
<feature type="domain" description="HTH marR-type" evidence="1">
    <location>
        <begin position="4"/>
        <end position="140"/>
    </location>
</feature>
<evidence type="ECO:0000313" key="3">
    <source>
        <dbReference type="Proteomes" id="UP001596527"/>
    </source>
</evidence>
<name>A0ABW2SPH9_9ACTO</name>
<organism evidence="2 3">
    <name type="scientific">Schaalia naturae</name>
    <dbReference type="NCBI Taxonomy" id="635203"/>
    <lineage>
        <taxon>Bacteria</taxon>
        <taxon>Bacillati</taxon>
        <taxon>Actinomycetota</taxon>
        <taxon>Actinomycetes</taxon>
        <taxon>Actinomycetales</taxon>
        <taxon>Actinomycetaceae</taxon>
        <taxon>Schaalia</taxon>
    </lineage>
</organism>
<dbReference type="InterPro" id="IPR036390">
    <property type="entry name" value="WH_DNA-bd_sf"/>
</dbReference>